<name>A0A7K0DU28_9NOCA</name>
<comment type="caution">
    <text evidence="6">The sequence shown here is derived from an EMBL/GenBank/DDBJ whole genome shotgun (WGS) entry which is preliminary data.</text>
</comment>
<evidence type="ECO:0000313" key="7">
    <source>
        <dbReference type="Proteomes" id="UP000431401"/>
    </source>
</evidence>
<dbReference type="GO" id="GO:0000976">
    <property type="term" value="F:transcription cis-regulatory region binding"/>
    <property type="evidence" value="ECO:0007669"/>
    <property type="project" value="TreeGrafter"/>
</dbReference>
<dbReference type="InterPro" id="IPR050109">
    <property type="entry name" value="HTH-type_TetR-like_transc_reg"/>
</dbReference>
<accession>A0A7K0DU28</accession>
<protein>
    <recommendedName>
        <fullName evidence="5">HTH tetR-type domain-containing protein</fullName>
    </recommendedName>
</protein>
<keyword evidence="1" id="KW-0805">Transcription regulation</keyword>
<evidence type="ECO:0000256" key="4">
    <source>
        <dbReference type="PROSITE-ProRule" id="PRU00335"/>
    </source>
</evidence>
<dbReference type="AlphaFoldDB" id="A0A7K0DU28"/>
<dbReference type="SUPFAM" id="SSF48498">
    <property type="entry name" value="Tetracyclin repressor-like, C-terminal domain"/>
    <property type="match status" value="1"/>
</dbReference>
<feature type="domain" description="HTH tetR-type" evidence="5">
    <location>
        <begin position="51"/>
        <end position="111"/>
    </location>
</feature>
<dbReference type="PRINTS" id="PR00455">
    <property type="entry name" value="HTHTETR"/>
</dbReference>
<keyword evidence="7" id="KW-1185">Reference proteome</keyword>
<dbReference type="Proteomes" id="UP000431401">
    <property type="component" value="Unassembled WGS sequence"/>
</dbReference>
<dbReference type="PANTHER" id="PTHR30055:SF234">
    <property type="entry name" value="HTH-TYPE TRANSCRIPTIONAL REGULATOR BETI"/>
    <property type="match status" value="1"/>
</dbReference>
<evidence type="ECO:0000259" key="5">
    <source>
        <dbReference type="PROSITE" id="PS50977"/>
    </source>
</evidence>
<dbReference type="InterPro" id="IPR001647">
    <property type="entry name" value="HTH_TetR"/>
</dbReference>
<dbReference type="SUPFAM" id="SSF46689">
    <property type="entry name" value="Homeodomain-like"/>
    <property type="match status" value="1"/>
</dbReference>
<dbReference type="PROSITE" id="PS50977">
    <property type="entry name" value="HTH_TETR_2"/>
    <property type="match status" value="1"/>
</dbReference>
<keyword evidence="3" id="KW-0804">Transcription</keyword>
<evidence type="ECO:0000256" key="2">
    <source>
        <dbReference type="ARBA" id="ARBA00023125"/>
    </source>
</evidence>
<dbReference type="EMBL" id="WEGI01000010">
    <property type="protein sequence ID" value="MQY29246.1"/>
    <property type="molecule type" value="Genomic_DNA"/>
</dbReference>
<dbReference type="PANTHER" id="PTHR30055">
    <property type="entry name" value="HTH-TYPE TRANSCRIPTIONAL REGULATOR RUTR"/>
    <property type="match status" value="1"/>
</dbReference>
<feature type="DNA-binding region" description="H-T-H motif" evidence="4">
    <location>
        <begin position="74"/>
        <end position="93"/>
    </location>
</feature>
<evidence type="ECO:0000256" key="1">
    <source>
        <dbReference type="ARBA" id="ARBA00023015"/>
    </source>
</evidence>
<keyword evidence="2 4" id="KW-0238">DNA-binding</keyword>
<dbReference type="GO" id="GO:0003700">
    <property type="term" value="F:DNA-binding transcription factor activity"/>
    <property type="evidence" value="ECO:0007669"/>
    <property type="project" value="TreeGrafter"/>
</dbReference>
<proteinExistence type="predicted"/>
<reference evidence="6 7" key="1">
    <citation type="submission" date="2019-10" db="EMBL/GenBank/DDBJ databases">
        <title>Nocardia macrotermitis sp. nov. and Nocardia aurantia sp. nov., isolated from the gut of fungus growing-termite Macrotermes natalensis.</title>
        <authorList>
            <person name="Benndorf R."/>
            <person name="Schwitalla J."/>
            <person name="Martin K."/>
            <person name="De Beer W."/>
            <person name="Kaster A.-K."/>
            <person name="Vollmers J."/>
            <person name="Poulsen M."/>
            <person name="Beemelmanns C."/>
        </authorList>
    </citation>
    <scope>NUCLEOTIDE SEQUENCE [LARGE SCALE GENOMIC DNA]</scope>
    <source>
        <strain evidence="6 7">RB56</strain>
    </source>
</reference>
<dbReference type="Gene3D" id="1.10.357.10">
    <property type="entry name" value="Tetracycline Repressor, domain 2"/>
    <property type="match status" value="1"/>
</dbReference>
<dbReference type="Pfam" id="PF00440">
    <property type="entry name" value="TetR_N"/>
    <property type="match status" value="1"/>
</dbReference>
<dbReference type="InterPro" id="IPR036271">
    <property type="entry name" value="Tet_transcr_reg_TetR-rel_C_sf"/>
</dbReference>
<evidence type="ECO:0000256" key="3">
    <source>
        <dbReference type="ARBA" id="ARBA00023163"/>
    </source>
</evidence>
<gene>
    <name evidence="6" type="ORF">NRB56_48360</name>
</gene>
<evidence type="ECO:0000313" key="6">
    <source>
        <dbReference type="EMBL" id="MQY29246.1"/>
    </source>
</evidence>
<organism evidence="6 7">
    <name type="scientific">Nocardia aurantia</name>
    <dbReference type="NCBI Taxonomy" id="2585199"/>
    <lineage>
        <taxon>Bacteria</taxon>
        <taxon>Bacillati</taxon>
        <taxon>Actinomycetota</taxon>
        <taxon>Actinomycetes</taxon>
        <taxon>Mycobacteriales</taxon>
        <taxon>Nocardiaceae</taxon>
        <taxon>Nocardia</taxon>
    </lineage>
</organism>
<dbReference type="InterPro" id="IPR009057">
    <property type="entry name" value="Homeodomain-like_sf"/>
</dbReference>
<sequence>MCSKYMYDVRLDPLKRSIGTKTRLYSELVMRRVGGVSTAPARNRGNYARTAERRQTIARAVLDLVLEKGHGGVTTAETAARAGISEATVLYHFPSRDHLLVAALRRVFEEDDERLSAGLTALDLDRLRTYATGGPREITLLYTTLAGHAGTPGHPAREFFLEHYAEARDRWTAIIAARQRDGLAHPGLDPAETARQFLATWDGLRAQWLIDPAFDLGDSLISAFRRLTGQNWMEVRDLLLERGTGL</sequence>